<feature type="region of interest" description="Disordered" evidence="1">
    <location>
        <begin position="1"/>
        <end position="58"/>
    </location>
</feature>
<name>A0AAE0WG92_9BIVA</name>
<protein>
    <submittedName>
        <fullName evidence="2">Uncharacterized protein</fullName>
    </submittedName>
</protein>
<evidence type="ECO:0000313" key="2">
    <source>
        <dbReference type="EMBL" id="KAK3612464.1"/>
    </source>
</evidence>
<dbReference type="Proteomes" id="UP001195483">
    <property type="component" value="Unassembled WGS sequence"/>
</dbReference>
<feature type="compositionally biased region" description="Basic and acidic residues" evidence="1">
    <location>
        <begin position="26"/>
        <end position="35"/>
    </location>
</feature>
<evidence type="ECO:0000256" key="1">
    <source>
        <dbReference type="SAM" id="MobiDB-lite"/>
    </source>
</evidence>
<reference evidence="2" key="3">
    <citation type="submission" date="2023-05" db="EMBL/GenBank/DDBJ databases">
        <authorList>
            <person name="Smith C.H."/>
        </authorList>
    </citation>
    <scope>NUCLEOTIDE SEQUENCE</scope>
    <source>
        <strain evidence="2">CHS0354</strain>
        <tissue evidence="2">Mantle</tissue>
    </source>
</reference>
<sequence>MRTQSNGGSRRGFDDGSRRGFKNRYQRKDNQEIRYRQQTVKNSGKSYNKDFVKFNPKEQETDTGIRIMSTPQTTKIMKELENIYMEKWKKLRETIRKETAGHFLEKIYLQKSRS</sequence>
<feature type="compositionally biased region" description="Basic and acidic residues" evidence="1">
    <location>
        <begin position="47"/>
        <end position="58"/>
    </location>
</feature>
<dbReference type="AlphaFoldDB" id="A0AAE0WG92"/>
<evidence type="ECO:0000313" key="3">
    <source>
        <dbReference type="Proteomes" id="UP001195483"/>
    </source>
</evidence>
<feature type="compositionally biased region" description="Polar residues" evidence="1">
    <location>
        <begin position="36"/>
        <end position="46"/>
    </location>
</feature>
<keyword evidence="3" id="KW-1185">Reference proteome</keyword>
<reference evidence="2" key="2">
    <citation type="journal article" date="2021" name="Genome Biol. Evol.">
        <title>Developing a high-quality reference genome for a parasitic bivalve with doubly uniparental inheritance (Bivalvia: Unionida).</title>
        <authorList>
            <person name="Smith C.H."/>
        </authorList>
    </citation>
    <scope>NUCLEOTIDE SEQUENCE</scope>
    <source>
        <strain evidence="2">CHS0354</strain>
        <tissue evidence="2">Mantle</tissue>
    </source>
</reference>
<gene>
    <name evidence="2" type="ORF">CHS0354_032079</name>
</gene>
<proteinExistence type="predicted"/>
<comment type="caution">
    <text evidence="2">The sequence shown here is derived from an EMBL/GenBank/DDBJ whole genome shotgun (WGS) entry which is preliminary data.</text>
</comment>
<organism evidence="2 3">
    <name type="scientific">Potamilus streckersoni</name>
    <dbReference type="NCBI Taxonomy" id="2493646"/>
    <lineage>
        <taxon>Eukaryota</taxon>
        <taxon>Metazoa</taxon>
        <taxon>Spiralia</taxon>
        <taxon>Lophotrochozoa</taxon>
        <taxon>Mollusca</taxon>
        <taxon>Bivalvia</taxon>
        <taxon>Autobranchia</taxon>
        <taxon>Heteroconchia</taxon>
        <taxon>Palaeoheterodonta</taxon>
        <taxon>Unionida</taxon>
        <taxon>Unionoidea</taxon>
        <taxon>Unionidae</taxon>
        <taxon>Ambleminae</taxon>
        <taxon>Lampsilini</taxon>
        <taxon>Potamilus</taxon>
    </lineage>
</organism>
<accession>A0AAE0WG92</accession>
<dbReference type="EMBL" id="JAEAOA010001901">
    <property type="protein sequence ID" value="KAK3612464.1"/>
    <property type="molecule type" value="Genomic_DNA"/>
</dbReference>
<reference evidence="2" key="1">
    <citation type="journal article" date="2021" name="Genome Biol. Evol.">
        <title>A High-Quality Reference Genome for a Parasitic Bivalve with Doubly Uniparental Inheritance (Bivalvia: Unionida).</title>
        <authorList>
            <person name="Smith C.H."/>
        </authorList>
    </citation>
    <scope>NUCLEOTIDE SEQUENCE</scope>
    <source>
        <strain evidence="2">CHS0354</strain>
    </source>
</reference>